<dbReference type="PROSITE" id="PS51186">
    <property type="entry name" value="GNAT"/>
    <property type="match status" value="1"/>
</dbReference>
<protein>
    <submittedName>
        <fullName evidence="4">Ribosomal protein S18 acetylase RimI-like enzyme</fullName>
    </submittedName>
</protein>
<keyword evidence="4" id="KW-0689">Ribosomal protein</keyword>
<dbReference type="InterPro" id="IPR000182">
    <property type="entry name" value="GNAT_dom"/>
</dbReference>
<dbReference type="RefSeq" id="WP_133605453.1">
    <property type="nucleotide sequence ID" value="NZ_JAUFPJ010000012.1"/>
</dbReference>
<dbReference type="InterPro" id="IPR016181">
    <property type="entry name" value="Acyl_CoA_acyltransferase"/>
</dbReference>
<keyword evidence="1" id="KW-0808">Transferase</keyword>
<name>A0A4R6MW49_9BURK</name>
<proteinExistence type="predicted"/>
<keyword evidence="2" id="KW-0012">Acyltransferase</keyword>
<evidence type="ECO:0000313" key="5">
    <source>
        <dbReference type="Proteomes" id="UP000295357"/>
    </source>
</evidence>
<dbReference type="GO" id="GO:0005840">
    <property type="term" value="C:ribosome"/>
    <property type="evidence" value="ECO:0007669"/>
    <property type="project" value="UniProtKB-KW"/>
</dbReference>
<dbReference type="InterPro" id="IPR050832">
    <property type="entry name" value="Bact_Acetyltransf"/>
</dbReference>
<evidence type="ECO:0000256" key="2">
    <source>
        <dbReference type="ARBA" id="ARBA00023315"/>
    </source>
</evidence>
<evidence type="ECO:0000256" key="1">
    <source>
        <dbReference type="ARBA" id="ARBA00022679"/>
    </source>
</evidence>
<keyword evidence="4" id="KW-0687">Ribonucleoprotein</keyword>
<keyword evidence="5" id="KW-1185">Reference proteome</keyword>
<evidence type="ECO:0000259" key="3">
    <source>
        <dbReference type="PROSITE" id="PS51186"/>
    </source>
</evidence>
<organism evidence="4 5">
    <name type="scientific">Roseateles asaccharophilus</name>
    <dbReference type="NCBI Taxonomy" id="582607"/>
    <lineage>
        <taxon>Bacteria</taxon>
        <taxon>Pseudomonadati</taxon>
        <taxon>Pseudomonadota</taxon>
        <taxon>Betaproteobacteria</taxon>
        <taxon>Burkholderiales</taxon>
        <taxon>Sphaerotilaceae</taxon>
        <taxon>Roseateles</taxon>
    </lineage>
</organism>
<gene>
    <name evidence="4" type="ORF">DFR39_11361</name>
</gene>
<dbReference type="PANTHER" id="PTHR43877:SF1">
    <property type="entry name" value="ACETYLTRANSFERASE"/>
    <property type="match status" value="1"/>
</dbReference>
<evidence type="ECO:0000313" key="4">
    <source>
        <dbReference type="EMBL" id="TDP04950.1"/>
    </source>
</evidence>
<dbReference type="Gene3D" id="3.40.630.30">
    <property type="match status" value="1"/>
</dbReference>
<comment type="caution">
    <text evidence="4">The sequence shown here is derived from an EMBL/GenBank/DDBJ whole genome shotgun (WGS) entry which is preliminary data.</text>
</comment>
<dbReference type="PANTHER" id="PTHR43877">
    <property type="entry name" value="AMINOALKYLPHOSPHONATE N-ACETYLTRANSFERASE-RELATED-RELATED"/>
    <property type="match status" value="1"/>
</dbReference>
<feature type="domain" description="N-acetyltransferase" evidence="3">
    <location>
        <begin position="49"/>
        <end position="227"/>
    </location>
</feature>
<dbReference type="Proteomes" id="UP000295357">
    <property type="component" value="Unassembled WGS sequence"/>
</dbReference>
<sequence length="233" mass="25345">MFFRTANSATSASAPLIELGLGVPRYERSTLSKSTRPALPAALQARPRPDIRRLSSRDLQWLPALCDLLTDSVHQGATLGFLAPLSRYAAMDYWHGVFARLGPHLSLWIACEGSEDGDGRPPQLQGVAQLSLCPHANAHHRGEVLGLMVHSRARGRGIASQLMTSVECAALQQGRTLLVLDTAAGSQAEAVYVHLGWQRAGEVPDYDSCADGRLHSTARYYKRLHMPALSDAR</sequence>
<dbReference type="EMBL" id="SNXE01000013">
    <property type="protein sequence ID" value="TDP04950.1"/>
    <property type="molecule type" value="Genomic_DNA"/>
</dbReference>
<reference evidence="4 5" key="1">
    <citation type="submission" date="2019-03" db="EMBL/GenBank/DDBJ databases">
        <title>Genomic Encyclopedia of Type Strains, Phase IV (KMG-IV): sequencing the most valuable type-strain genomes for metagenomic binning, comparative biology and taxonomic classification.</title>
        <authorList>
            <person name="Goeker M."/>
        </authorList>
    </citation>
    <scope>NUCLEOTIDE SEQUENCE [LARGE SCALE GENOMIC DNA]</scope>
    <source>
        <strain evidence="4 5">DSM 25082</strain>
    </source>
</reference>
<dbReference type="CDD" id="cd04301">
    <property type="entry name" value="NAT_SF"/>
    <property type="match status" value="1"/>
</dbReference>
<dbReference type="OrthoDB" id="3389160at2"/>
<accession>A0A4R6MW49</accession>
<dbReference type="GO" id="GO:0016747">
    <property type="term" value="F:acyltransferase activity, transferring groups other than amino-acyl groups"/>
    <property type="evidence" value="ECO:0007669"/>
    <property type="project" value="InterPro"/>
</dbReference>
<dbReference type="SUPFAM" id="SSF55729">
    <property type="entry name" value="Acyl-CoA N-acyltransferases (Nat)"/>
    <property type="match status" value="1"/>
</dbReference>
<dbReference type="Pfam" id="PF00583">
    <property type="entry name" value="Acetyltransf_1"/>
    <property type="match status" value="1"/>
</dbReference>
<dbReference type="AlphaFoldDB" id="A0A4R6MW49"/>